<dbReference type="PANTHER" id="PTHR42861">
    <property type="entry name" value="CALCIUM-TRANSPORTING ATPASE"/>
    <property type="match status" value="1"/>
</dbReference>
<evidence type="ECO:0000256" key="13">
    <source>
        <dbReference type="ARBA" id="ARBA00022967"/>
    </source>
</evidence>
<dbReference type="Gene3D" id="3.40.1110.10">
    <property type="entry name" value="Calcium-transporting ATPase, cytoplasmic domain N"/>
    <property type="match status" value="1"/>
</dbReference>
<dbReference type="Pfam" id="PF00122">
    <property type="entry name" value="E1-E2_ATPase"/>
    <property type="match status" value="1"/>
</dbReference>
<feature type="transmembrane region" description="Helical" evidence="18">
    <location>
        <begin position="791"/>
        <end position="812"/>
    </location>
</feature>
<dbReference type="EMBL" id="CP086357">
    <property type="protein sequence ID" value="UNI18487.1"/>
    <property type="molecule type" value="Genomic_DNA"/>
</dbReference>
<sequence>MFTLGGKSLIARRRRRTTTPGLSSSSSASWAELPPLARDASPESVLAAFAGMAADDALEHLQTQRDGLTEFEADARREVKGANVLPTHKPPSWIMTLLRAIPNPFNALLFFLAIIQVALPGGDWAGFVVMWIMIGVSVGVRFWQEYRSDVKVFRLQSSVSKPIRVRRLPASVDLVTGKAQTSDFQTVAERDLVPGDIIQLPPGCVVPADCMILESSFLRISQSTWTGESEPVAKLACVAGGKEAGLFDHENVAVMGTSVVSGNGVALVLRTGGDVLIANMAKDLEKKREKNAFQRGIRNVSLMLIGYMCVMVPVVLVINGLTKKDWGQAAIFSVSVAVGLVPEMLPAIVQGNLARGAYVLSKMKAIARRLDSVQNIGAMSVLCSDKTGTLTKDEITLRQHVDTTGADNIAVLQLATVDAHIQGSNGNNIDAAIMAHRGADGEPVPVAQYTKVVAIPFTFERRRSACVVRGVTGQNLLIVKGALEEVISLCSAVREGGICVAMDVAKKLDIERRAEDFNRQGYRVLLVAQKKLTGVELDDEDGLHQLEGEMTLEGMLTFIDPPKEDAAAAIAQLRELNVDVKVLTGDSLAVALNVCQALDLVSPSELTEDDDVQAITGPELAQLGDGAAFEDAVRRCKVFAKLTPQQKALVVGTLRDKDGHCVGMLGDGINDCMALRRADVGISVDSGASVAKDCADMILTEKGLDIIVSSVRIGRLTHGNSIKYIKMVTSSNFGNVFSVLVASAWLPYEPMSGLQILLQNLLYDVSQIAIPWDNMDEEYLTTPKRWNSWDLLRFTLVLGPTSSVFDMCTYMFNWFYYRVRTNDNDHLVGMAQAHWFMQGLLTQTLIVHLLRTAKIPYLQSRPAMPLALSTCAIMAIGFAIPWVPPFRSALGFERPAPSFVGFLVAELVGYALEVQLVKVIYRRIFKTWL</sequence>
<reference evidence="20" key="1">
    <citation type="submission" date="2021-11" db="EMBL/GenBank/DDBJ databases">
        <title>Purpureocillium_takamizusanense_genome.</title>
        <authorList>
            <person name="Nguyen N.-H."/>
        </authorList>
    </citation>
    <scope>NUCLEOTIDE SEQUENCE</scope>
    <source>
        <strain evidence="20">PT3</strain>
    </source>
</reference>
<dbReference type="GO" id="GO:0016887">
    <property type="term" value="F:ATP hydrolysis activity"/>
    <property type="evidence" value="ECO:0007669"/>
    <property type="project" value="InterPro"/>
</dbReference>
<evidence type="ECO:0000259" key="19">
    <source>
        <dbReference type="SMART" id="SM00831"/>
    </source>
</evidence>
<protein>
    <recommendedName>
        <fullName evidence="5">Magnesium-transporting ATPase, P-type 1</fullName>
        <ecNumber evidence="4">7.2.2.14</ecNumber>
    </recommendedName>
    <alternativeName>
        <fullName evidence="16">Mg(2+) transport ATPase, P-type 1</fullName>
    </alternativeName>
</protein>
<dbReference type="InterPro" id="IPR004014">
    <property type="entry name" value="ATPase_P-typ_cation-transptr_N"/>
</dbReference>
<evidence type="ECO:0000256" key="14">
    <source>
        <dbReference type="ARBA" id="ARBA00022989"/>
    </source>
</evidence>
<evidence type="ECO:0000256" key="3">
    <source>
        <dbReference type="ARBA" id="ARBA00008746"/>
    </source>
</evidence>
<dbReference type="InterPro" id="IPR036412">
    <property type="entry name" value="HAD-like_sf"/>
</dbReference>
<dbReference type="Gene3D" id="1.20.1110.10">
    <property type="entry name" value="Calcium-transporting ATPase, transmembrane domain"/>
    <property type="match status" value="1"/>
</dbReference>
<dbReference type="PRINTS" id="PR01836">
    <property type="entry name" value="MGATPASE"/>
</dbReference>
<dbReference type="SMART" id="SM00831">
    <property type="entry name" value="Cation_ATPase_N"/>
    <property type="match status" value="1"/>
</dbReference>
<name>A0A9Q8QH03_9HYPO</name>
<dbReference type="InterPro" id="IPR008250">
    <property type="entry name" value="ATPase_P-typ_transduc_dom_A_sf"/>
</dbReference>
<keyword evidence="12" id="KW-0460">Magnesium</keyword>
<dbReference type="EC" id="7.2.2.14" evidence="4"/>
<evidence type="ECO:0000256" key="12">
    <source>
        <dbReference type="ARBA" id="ARBA00022842"/>
    </source>
</evidence>
<dbReference type="SUPFAM" id="SSF81653">
    <property type="entry name" value="Calcium ATPase, transduction domain A"/>
    <property type="match status" value="1"/>
</dbReference>
<dbReference type="SFLD" id="SFLDS00003">
    <property type="entry name" value="Haloacid_Dehalogenase"/>
    <property type="match status" value="1"/>
</dbReference>
<accession>A0A9Q8QH03</accession>
<keyword evidence="7" id="KW-0997">Cell inner membrane</keyword>
<comment type="catalytic activity">
    <reaction evidence="17">
        <text>Mg(2+)(out) + ATP + H2O = Mg(2+)(in) + ADP + phosphate + H(+)</text>
        <dbReference type="Rhea" id="RHEA:10260"/>
        <dbReference type="ChEBI" id="CHEBI:15377"/>
        <dbReference type="ChEBI" id="CHEBI:15378"/>
        <dbReference type="ChEBI" id="CHEBI:18420"/>
        <dbReference type="ChEBI" id="CHEBI:30616"/>
        <dbReference type="ChEBI" id="CHEBI:43474"/>
        <dbReference type="ChEBI" id="CHEBI:456216"/>
        <dbReference type="EC" id="7.2.2.14"/>
    </reaction>
</comment>
<evidence type="ECO:0000256" key="9">
    <source>
        <dbReference type="ARBA" id="ARBA00022692"/>
    </source>
</evidence>
<evidence type="ECO:0000313" key="20">
    <source>
        <dbReference type="EMBL" id="UNI18487.1"/>
    </source>
</evidence>
<comment type="function">
    <text evidence="1">Mediates magnesium influx to the cytosol.</text>
</comment>
<dbReference type="Gene3D" id="3.40.50.1000">
    <property type="entry name" value="HAD superfamily/HAD-like"/>
    <property type="match status" value="1"/>
</dbReference>
<dbReference type="GO" id="GO:0005886">
    <property type="term" value="C:plasma membrane"/>
    <property type="evidence" value="ECO:0007669"/>
    <property type="project" value="UniProtKB-SubCell"/>
</dbReference>
<dbReference type="KEGG" id="ptkz:JDV02_004753"/>
<dbReference type="RefSeq" id="XP_047841968.1">
    <property type="nucleotide sequence ID" value="XM_047985988.1"/>
</dbReference>
<evidence type="ECO:0000256" key="4">
    <source>
        <dbReference type="ARBA" id="ARBA00012786"/>
    </source>
</evidence>
<feature type="transmembrane region" description="Helical" evidence="18">
    <location>
        <begin position="896"/>
        <end position="921"/>
    </location>
</feature>
<keyword evidence="9 18" id="KW-0812">Transmembrane</keyword>
<gene>
    <name evidence="20" type="ORF">JDV02_004753</name>
</gene>
<dbReference type="NCBIfam" id="TIGR01524">
    <property type="entry name" value="ATPase-IIIB_Mg"/>
    <property type="match status" value="1"/>
</dbReference>
<dbReference type="Pfam" id="PF13246">
    <property type="entry name" value="Cation_ATPase"/>
    <property type="match status" value="1"/>
</dbReference>
<keyword evidence="8" id="KW-0597">Phosphoprotein</keyword>
<dbReference type="InterPro" id="IPR001757">
    <property type="entry name" value="P_typ_ATPase"/>
</dbReference>
<dbReference type="GeneID" id="72066704"/>
<dbReference type="GO" id="GO:0005524">
    <property type="term" value="F:ATP binding"/>
    <property type="evidence" value="ECO:0007669"/>
    <property type="project" value="UniProtKB-KW"/>
</dbReference>
<dbReference type="SUPFAM" id="SSF81660">
    <property type="entry name" value="Metal cation-transporting ATPase, ATP-binding domain N"/>
    <property type="match status" value="1"/>
</dbReference>
<keyword evidence="11" id="KW-0067">ATP-binding</keyword>
<dbReference type="InterPro" id="IPR006068">
    <property type="entry name" value="ATPase_P-typ_cation-transptr_C"/>
</dbReference>
<evidence type="ECO:0000256" key="1">
    <source>
        <dbReference type="ARBA" id="ARBA00003954"/>
    </source>
</evidence>
<feature type="transmembrane region" description="Helical" evidence="18">
    <location>
        <begin position="832"/>
        <end position="851"/>
    </location>
</feature>
<dbReference type="InterPro" id="IPR059000">
    <property type="entry name" value="ATPase_P-type_domA"/>
</dbReference>
<dbReference type="Pfam" id="PF00690">
    <property type="entry name" value="Cation_ATPase_N"/>
    <property type="match status" value="1"/>
</dbReference>
<dbReference type="GO" id="GO:0015444">
    <property type="term" value="F:P-type magnesium transporter activity"/>
    <property type="evidence" value="ECO:0007669"/>
    <property type="project" value="UniProtKB-EC"/>
</dbReference>
<dbReference type="SUPFAM" id="SSF56784">
    <property type="entry name" value="HAD-like"/>
    <property type="match status" value="1"/>
</dbReference>
<dbReference type="AlphaFoldDB" id="A0A9Q8QH03"/>
<feature type="transmembrane region" description="Helical" evidence="18">
    <location>
        <begin position="124"/>
        <end position="143"/>
    </location>
</feature>
<comment type="similarity">
    <text evidence="3">Belongs to the cation transport ATPase (P-type) (TC 3.A.3) family. Type IIIB subfamily.</text>
</comment>
<evidence type="ECO:0000256" key="10">
    <source>
        <dbReference type="ARBA" id="ARBA00022741"/>
    </source>
</evidence>
<dbReference type="Gene3D" id="2.70.150.10">
    <property type="entry name" value="Calcium-transporting ATPase, cytoplasmic transduction domain A"/>
    <property type="match status" value="1"/>
</dbReference>
<evidence type="ECO:0000256" key="6">
    <source>
        <dbReference type="ARBA" id="ARBA00022475"/>
    </source>
</evidence>
<evidence type="ECO:0000256" key="18">
    <source>
        <dbReference type="SAM" id="Phobius"/>
    </source>
</evidence>
<proteinExistence type="inferred from homology"/>
<dbReference type="InterPro" id="IPR023299">
    <property type="entry name" value="ATPase_P-typ_cyto_dom_N"/>
</dbReference>
<keyword evidence="21" id="KW-1185">Reference proteome</keyword>
<dbReference type="InterPro" id="IPR018303">
    <property type="entry name" value="ATPase_P-typ_P_site"/>
</dbReference>
<dbReference type="NCBIfam" id="TIGR01494">
    <property type="entry name" value="ATPase_P-type"/>
    <property type="match status" value="2"/>
</dbReference>
<dbReference type="InterPro" id="IPR023214">
    <property type="entry name" value="HAD_sf"/>
</dbReference>
<dbReference type="SUPFAM" id="SSF81665">
    <property type="entry name" value="Calcium ATPase, transmembrane domain M"/>
    <property type="match status" value="1"/>
</dbReference>
<feature type="domain" description="Cation-transporting P-type ATPase N-terminal" evidence="19">
    <location>
        <begin position="48"/>
        <end position="121"/>
    </location>
</feature>
<evidence type="ECO:0000256" key="15">
    <source>
        <dbReference type="ARBA" id="ARBA00023136"/>
    </source>
</evidence>
<keyword evidence="13" id="KW-1278">Translocase</keyword>
<feature type="transmembrane region" description="Helical" evidence="18">
    <location>
        <begin position="97"/>
        <end position="118"/>
    </location>
</feature>
<dbReference type="Pfam" id="PF00689">
    <property type="entry name" value="Cation_ATPase_C"/>
    <property type="match status" value="1"/>
</dbReference>
<evidence type="ECO:0000256" key="2">
    <source>
        <dbReference type="ARBA" id="ARBA00004429"/>
    </source>
</evidence>
<evidence type="ECO:0000256" key="16">
    <source>
        <dbReference type="ARBA" id="ARBA00029806"/>
    </source>
</evidence>
<organism evidence="20 21">
    <name type="scientific">Purpureocillium takamizusanense</name>
    <dbReference type="NCBI Taxonomy" id="2060973"/>
    <lineage>
        <taxon>Eukaryota</taxon>
        <taxon>Fungi</taxon>
        <taxon>Dikarya</taxon>
        <taxon>Ascomycota</taxon>
        <taxon>Pezizomycotina</taxon>
        <taxon>Sordariomycetes</taxon>
        <taxon>Hypocreomycetidae</taxon>
        <taxon>Hypocreales</taxon>
        <taxon>Ophiocordycipitaceae</taxon>
        <taxon>Purpureocillium</taxon>
    </lineage>
</organism>
<keyword evidence="15 18" id="KW-0472">Membrane</keyword>
<feature type="transmembrane region" description="Helical" evidence="18">
    <location>
        <begin position="863"/>
        <end position="884"/>
    </location>
</feature>
<keyword evidence="10" id="KW-0547">Nucleotide-binding</keyword>
<comment type="subcellular location">
    <subcellularLocation>
        <location evidence="2">Cell inner membrane</location>
        <topology evidence="2">Multi-pass membrane protein</topology>
    </subcellularLocation>
</comment>
<dbReference type="InterPro" id="IPR023298">
    <property type="entry name" value="ATPase_P-typ_TM_dom_sf"/>
</dbReference>
<feature type="transmembrane region" description="Helical" evidence="18">
    <location>
        <begin position="296"/>
        <end position="318"/>
    </location>
</feature>
<keyword evidence="14 18" id="KW-1133">Transmembrane helix</keyword>
<feature type="transmembrane region" description="Helical" evidence="18">
    <location>
        <begin position="330"/>
        <end position="354"/>
    </location>
</feature>
<dbReference type="OrthoDB" id="158672at2759"/>
<evidence type="ECO:0000256" key="8">
    <source>
        <dbReference type="ARBA" id="ARBA00022553"/>
    </source>
</evidence>
<dbReference type="PROSITE" id="PS00154">
    <property type="entry name" value="ATPASE_E1_E2"/>
    <property type="match status" value="1"/>
</dbReference>
<evidence type="ECO:0000256" key="17">
    <source>
        <dbReference type="ARBA" id="ARBA00047295"/>
    </source>
</evidence>
<dbReference type="SFLD" id="SFLDF00027">
    <property type="entry name" value="p-type_atpase"/>
    <property type="match status" value="1"/>
</dbReference>
<evidence type="ECO:0000256" key="7">
    <source>
        <dbReference type="ARBA" id="ARBA00022519"/>
    </source>
</evidence>
<keyword evidence="6" id="KW-1003">Cell membrane</keyword>
<dbReference type="SFLD" id="SFLDG00002">
    <property type="entry name" value="C1.7:_P-type_atpase_like"/>
    <property type="match status" value="1"/>
</dbReference>
<dbReference type="Proteomes" id="UP000829364">
    <property type="component" value="Chromosome 4"/>
</dbReference>
<dbReference type="InterPro" id="IPR044492">
    <property type="entry name" value="P_typ_ATPase_HD_dom"/>
</dbReference>
<dbReference type="InterPro" id="IPR006415">
    <property type="entry name" value="P-type_ATPase_IIIB"/>
</dbReference>
<evidence type="ECO:0000313" key="21">
    <source>
        <dbReference type="Proteomes" id="UP000829364"/>
    </source>
</evidence>
<evidence type="ECO:0000256" key="5">
    <source>
        <dbReference type="ARBA" id="ARBA00013555"/>
    </source>
</evidence>
<evidence type="ECO:0000256" key="11">
    <source>
        <dbReference type="ARBA" id="ARBA00022840"/>
    </source>
</evidence>